<dbReference type="AlphaFoldDB" id="A0A6J4UW95"/>
<sequence length="250" mass="27857">MVPRERETTVVAHLTLPAPTANRETLLLGVKILLERAFARPELRGRHVRQARLQVLLDGGRSWEKRMTLGGPVGLDGLREALRHRLAPGGRRTPDGGRGAGVGVGRPDRRGRPPGQPARARPPCPPLPAVGGSRPPAQPTLRTFALVSDRGGGTVVPDPRTPARPDPLRPLNQPRPIEVRTGPGGDPIVLIDRGRRHPVAEVQDAWQIDDEWWRHERPLRRRYLRLLLASGELRTVFHDREEDCWYAQGY</sequence>
<gene>
    <name evidence="2" type="ORF">AVDCRST_MAG73-3625</name>
</gene>
<organism evidence="2">
    <name type="scientific">uncultured Thermomicrobiales bacterium</name>
    <dbReference type="NCBI Taxonomy" id="1645740"/>
    <lineage>
        <taxon>Bacteria</taxon>
        <taxon>Pseudomonadati</taxon>
        <taxon>Thermomicrobiota</taxon>
        <taxon>Thermomicrobia</taxon>
        <taxon>Thermomicrobiales</taxon>
        <taxon>environmental samples</taxon>
    </lineage>
</organism>
<proteinExistence type="predicted"/>
<accession>A0A6J4UW95</accession>
<feature type="compositionally biased region" description="Pro residues" evidence="1">
    <location>
        <begin position="114"/>
        <end position="128"/>
    </location>
</feature>
<dbReference type="EMBL" id="CADCWE010000235">
    <property type="protein sequence ID" value="CAA9559683.1"/>
    <property type="molecule type" value="Genomic_DNA"/>
</dbReference>
<protein>
    <submittedName>
        <fullName evidence="2">Uncharacterized protein</fullName>
    </submittedName>
</protein>
<evidence type="ECO:0000313" key="2">
    <source>
        <dbReference type="EMBL" id="CAA9559683.1"/>
    </source>
</evidence>
<evidence type="ECO:0000256" key="1">
    <source>
        <dbReference type="SAM" id="MobiDB-lite"/>
    </source>
</evidence>
<feature type="region of interest" description="Disordered" evidence="1">
    <location>
        <begin position="86"/>
        <end position="176"/>
    </location>
</feature>
<name>A0A6J4UW95_9BACT</name>
<reference evidence="2" key="1">
    <citation type="submission" date="2020-02" db="EMBL/GenBank/DDBJ databases">
        <authorList>
            <person name="Meier V. D."/>
        </authorList>
    </citation>
    <scope>NUCLEOTIDE SEQUENCE</scope>
    <source>
        <strain evidence="2">AVDCRST_MAG73</strain>
    </source>
</reference>